<evidence type="ECO:0000313" key="1">
    <source>
        <dbReference type="EMBL" id="KMY31717.1"/>
    </source>
</evidence>
<dbReference type="EMBL" id="LFXJ01000005">
    <property type="protein sequence ID" value="KMY31717.1"/>
    <property type="molecule type" value="Genomic_DNA"/>
</dbReference>
<gene>
    <name evidence="1" type="ORF">ACZ11_05805</name>
</gene>
<accession>A0A0K9FBV2</accession>
<name>A0A0K9FBV2_9BACI</name>
<sequence>MRNIVVNFFETEYGEYRIDEDDMFMLPAILIIDGMQEWQEKHNIGLRINVIRDGYNIFEIYNLKEQQDKIDEAMKKLKYK</sequence>
<reference evidence="2" key="1">
    <citation type="submission" date="2015-07" db="EMBL/GenBank/DDBJ databases">
        <authorList>
            <person name="Liu B."/>
            <person name="Wang J."/>
            <person name="Zhu Y."/>
            <person name="Liu G."/>
            <person name="Chen Q."/>
            <person name="Lan J."/>
            <person name="Che J."/>
            <person name="Ge C."/>
            <person name="Shi H."/>
            <person name="Pan Z."/>
            <person name="Liu X."/>
        </authorList>
    </citation>
    <scope>NUCLEOTIDE SEQUENCE [LARGE SCALE GENOMIC DNA]</scope>
    <source>
        <strain evidence="2">DSM 23493</strain>
    </source>
</reference>
<proteinExistence type="predicted"/>
<comment type="caution">
    <text evidence="1">The sequence shown here is derived from an EMBL/GenBank/DDBJ whole genome shotgun (WGS) entry which is preliminary data.</text>
</comment>
<evidence type="ECO:0000313" key="2">
    <source>
        <dbReference type="Proteomes" id="UP000037326"/>
    </source>
</evidence>
<dbReference type="Proteomes" id="UP000037326">
    <property type="component" value="Unassembled WGS sequence"/>
</dbReference>
<dbReference type="PATRIC" id="fig|582475.4.peg.607"/>
<dbReference type="AlphaFoldDB" id="A0A0K9FBV2"/>
<organism evidence="1 2">
    <name type="scientific">Lysinibacillus xylanilyticus</name>
    <dbReference type="NCBI Taxonomy" id="582475"/>
    <lineage>
        <taxon>Bacteria</taxon>
        <taxon>Bacillati</taxon>
        <taxon>Bacillota</taxon>
        <taxon>Bacilli</taxon>
        <taxon>Bacillales</taxon>
        <taxon>Bacillaceae</taxon>
        <taxon>Lysinibacillus</taxon>
    </lineage>
</organism>
<protein>
    <submittedName>
        <fullName evidence="1">Uncharacterized protein</fullName>
    </submittedName>
</protein>